<organism evidence="2 3">
    <name type="scientific">Pseudomonas syringae pv. tagetis</name>
    <dbReference type="NCBI Taxonomy" id="129140"/>
    <lineage>
        <taxon>Bacteria</taxon>
        <taxon>Pseudomonadati</taxon>
        <taxon>Pseudomonadota</taxon>
        <taxon>Gammaproteobacteria</taxon>
        <taxon>Pseudomonadales</taxon>
        <taxon>Pseudomonadaceae</taxon>
        <taxon>Pseudomonas</taxon>
    </lineage>
</organism>
<dbReference type="Gene3D" id="3.40.33.10">
    <property type="entry name" value="CAP"/>
    <property type="match status" value="1"/>
</dbReference>
<evidence type="ECO:0000313" key="3">
    <source>
        <dbReference type="Proteomes" id="UP001610657"/>
    </source>
</evidence>
<dbReference type="Proteomes" id="UP001610657">
    <property type="component" value="Unassembled WGS sequence"/>
</dbReference>
<dbReference type="RefSeq" id="WP_158506062.1">
    <property type="nucleotide sequence ID" value="NZ_CP092923.1"/>
</dbReference>
<proteinExistence type="predicted"/>
<keyword evidence="3" id="KW-1185">Reference proteome</keyword>
<dbReference type="Pfam" id="PF00188">
    <property type="entry name" value="CAP"/>
    <property type="match status" value="1"/>
</dbReference>
<name>A0ABW7NSV4_9PSED</name>
<evidence type="ECO:0000259" key="1">
    <source>
        <dbReference type="Pfam" id="PF00188"/>
    </source>
</evidence>
<reference evidence="2 3" key="1">
    <citation type="submission" date="2023-08" db="EMBL/GenBank/DDBJ databases">
        <title>Genomic and mutational analysis of Pseudomonas syringae pv. tagetis EB037 pathogenicity on sunflower.</title>
        <authorList>
            <person name="Maul J.E."/>
        </authorList>
    </citation>
    <scope>NUCLEOTIDE SEQUENCE [LARGE SCALE GENOMIC DNA]</scope>
    <source>
        <strain evidence="2 3">EB037_T1</strain>
    </source>
</reference>
<sequence length="261" mass="29157">MDGNLSSMLVRHLECTPKADLLIRSSPLTGKTEAVDAARNWATSNPQIDVVSLSAHHKSFALIHSQIRRTAERLKKRHTIFVIDDVHLLNASQLGRISLISKKAFHVSIIGLGLPIEPLTDISRSCILFDLINEYRSSCGLMTQQRLPSLDQLALRHTHYMARQLEMTHCGEHGLTPVDRVLQVLPEAKHVRECIARGLGAPCEILERWLGSLNHYNNIRVAETNACGLAQVWRWTVSFESGSPKVTAHVFVTYITCSIGE</sequence>
<dbReference type="EMBL" id="JAVCQK010000019">
    <property type="protein sequence ID" value="MFH7517973.1"/>
    <property type="molecule type" value="Genomic_DNA"/>
</dbReference>
<dbReference type="GeneID" id="96221147"/>
<dbReference type="InterPro" id="IPR014044">
    <property type="entry name" value="CAP_dom"/>
</dbReference>
<feature type="domain" description="SCP" evidence="1">
    <location>
        <begin position="129"/>
        <end position="229"/>
    </location>
</feature>
<dbReference type="SUPFAM" id="SSF55797">
    <property type="entry name" value="PR-1-like"/>
    <property type="match status" value="1"/>
</dbReference>
<dbReference type="InterPro" id="IPR035940">
    <property type="entry name" value="CAP_sf"/>
</dbReference>
<evidence type="ECO:0000313" key="2">
    <source>
        <dbReference type="EMBL" id="MFH7517973.1"/>
    </source>
</evidence>
<gene>
    <name evidence="2" type="ORF">RA271_22680</name>
</gene>
<protein>
    <submittedName>
        <fullName evidence="2">CAP domain-containing protein</fullName>
    </submittedName>
</protein>
<comment type="caution">
    <text evidence="2">The sequence shown here is derived from an EMBL/GenBank/DDBJ whole genome shotgun (WGS) entry which is preliminary data.</text>
</comment>
<accession>A0ABW7NSV4</accession>